<dbReference type="EnsemblMetazoa" id="CapteT146446">
    <property type="protein sequence ID" value="CapteP146446"/>
    <property type="gene ID" value="CapteG146446"/>
</dbReference>
<evidence type="ECO:0000256" key="4">
    <source>
        <dbReference type="ARBA" id="ARBA00038168"/>
    </source>
</evidence>
<feature type="domain" description="Cytochrome b5 heme-binding" evidence="5">
    <location>
        <begin position="35"/>
        <end position="112"/>
    </location>
</feature>
<keyword evidence="1" id="KW-0349">Heme</keyword>
<dbReference type="SMART" id="SM01117">
    <property type="entry name" value="Cyt-b5"/>
    <property type="match status" value="1"/>
</dbReference>
<reference evidence="7" key="3">
    <citation type="submission" date="2015-06" db="UniProtKB">
        <authorList>
            <consortium name="EnsemblMetazoa"/>
        </authorList>
    </citation>
    <scope>IDENTIFICATION</scope>
</reference>
<protein>
    <recommendedName>
        <fullName evidence="5">Cytochrome b5 heme-binding domain-containing protein</fullName>
    </recommendedName>
</protein>
<accession>R7UU91</accession>
<dbReference type="STRING" id="283909.R7UU91"/>
<dbReference type="GO" id="GO:0016020">
    <property type="term" value="C:membrane"/>
    <property type="evidence" value="ECO:0007669"/>
    <property type="project" value="TreeGrafter"/>
</dbReference>
<keyword evidence="3" id="KW-0408">Iron</keyword>
<keyword evidence="2" id="KW-0479">Metal-binding</keyword>
<evidence type="ECO:0000256" key="2">
    <source>
        <dbReference type="ARBA" id="ARBA00022723"/>
    </source>
</evidence>
<reference evidence="8" key="1">
    <citation type="submission" date="2012-12" db="EMBL/GenBank/DDBJ databases">
        <authorList>
            <person name="Hellsten U."/>
            <person name="Grimwood J."/>
            <person name="Chapman J.A."/>
            <person name="Shapiro H."/>
            <person name="Aerts A."/>
            <person name="Otillar R.P."/>
            <person name="Terry A.Y."/>
            <person name="Boore J.L."/>
            <person name="Simakov O."/>
            <person name="Marletaz F."/>
            <person name="Cho S.-J."/>
            <person name="Edsinger-Gonzales E."/>
            <person name="Havlak P."/>
            <person name="Kuo D.-H."/>
            <person name="Larsson T."/>
            <person name="Lv J."/>
            <person name="Arendt D."/>
            <person name="Savage R."/>
            <person name="Osoegawa K."/>
            <person name="de Jong P."/>
            <person name="Lindberg D.R."/>
            <person name="Seaver E.C."/>
            <person name="Weisblat D.A."/>
            <person name="Putnam N.H."/>
            <person name="Grigoriev I.V."/>
            <person name="Rokhsar D.S."/>
        </authorList>
    </citation>
    <scope>NUCLEOTIDE SEQUENCE</scope>
    <source>
        <strain evidence="8">I ESC-2004</strain>
    </source>
</reference>
<dbReference type="HOGENOM" id="CLU_2216594_0_0_1"/>
<gene>
    <name evidence="6" type="ORF">CAPTEDRAFT_146446</name>
</gene>
<proteinExistence type="inferred from homology"/>
<dbReference type="PANTHER" id="PTHR19359:SF41">
    <property type="entry name" value="GEO08203P1"/>
    <property type="match status" value="1"/>
</dbReference>
<evidence type="ECO:0000313" key="8">
    <source>
        <dbReference type="Proteomes" id="UP000014760"/>
    </source>
</evidence>
<dbReference type="SUPFAM" id="SSF55856">
    <property type="entry name" value="Cytochrome b5-like heme/steroid binding domain"/>
    <property type="match status" value="1"/>
</dbReference>
<dbReference type="OMA" id="FRTTHNN"/>
<dbReference type="GO" id="GO:0020037">
    <property type="term" value="F:heme binding"/>
    <property type="evidence" value="ECO:0007669"/>
    <property type="project" value="TreeGrafter"/>
</dbReference>
<evidence type="ECO:0000256" key="1">
    <source>
        <dbReference type="ARBA" id="ARBA00022617"/>
    </source>
</evidence>
<dbReference type="PROSITE" id="PS50255">
    <property type="entry name" value="CYTOCHROME_B5_2"/>
    <property type="match status" value="1"/>
</dbReference>
<dbReference type="InterPro" id="IPR001199">
    <property type="entry name" value="Cyt_B5-like_heme/steroid-bd"/>
</dbReference>
<evidence type="ECO:0000256" key="3">
    <source>
        <dbReference type="ARBA" id="ARBA00023004"/>
    </source>
</evidence>
<dbReference type="Pfam" id="PF00173">
    <property type="entry name" value="Cyt-b5"/>
    <property type="match status" value="1"/>
</dbReference>
<reference evidence="6 8" key="2">
    <citation type="journal article" date="2013" name="Nature">
        <title>Insights into bilaterian evolution from three spiralian genomes.</title>
        <authorList>
            <person name="Simakov O."/>
            <person name="Marletaz F."/>
            <person name="Cho S.J."/>
            <person name="Edsinger-Gonzales E."/>
            <person name="Havlak P."/>
            <person name="Hellsten U."/>
            <person name="Kuo D.H."/>
            <person name="Larsson T."/>
            <person name="Lv J."/>
            <person name="Arendt D."/>
            <person name="Savage R."/>
            <person name="Osoegawa K."/>
            <person name="de Jong P."/>
            <person name="Grimwood J."/>
            <person name="Chapman J.A."/>
            <person name="Shapiro H."/>
            <person name="Aerts A."/>
            <person name="Otillar R.P."/>
            <person name="Terry A.Y."/>
            <person name="Boore J.L."/>
            <person name="Grigoriev I.V."/>
            <person name="Lindberg D.R."/>
            <person name="Seaver E.C."/>
            <person name="Weisblat D.A."/>
            <person name="Putnam N.H."/>
            <person name="Rokhsar D.S."/>
        </authorList>
    </citation>
    <scope>NUCLEOTIDE SEQUENCE</scope>
    <source>
        <strain evidence="6 8">I ESC-2004</strain>
    </source>
</reference>
<dbReference type="EMBL" id="AMQN01020987">
    <property type="status" value="NOT_ANNOTATED_CDS"/>
    <property type="molecule type" value="Genomic_DNA"/>
</dbReference>
<dbReference type="OrthoDB" id="260519at2759"/>
<keyword evidence="8" id="KW-1185">Reference proteome</keyword>
<dbReference type="Proteomes" id="UP000014760">
    <property type="component" value="Unassembled WGS sequence"/>
</dbReference>
<evidence type="ECO:0000313" key="7">
    <source>
        <dbReference type="EnsemblMetazoa" id="CapteP146446"/>
    </source>
</evidence>
<dbReference type="AlphaFoldDB" id="R7UU91"/>
<dbReference type="InterPro" id="IPR050668">
    <property type="entry name" value="Cytochrome_b5"/>
</dbReference>
<dbReference type="PRINTS" id="PR00363">
    <property type="entry name" value="CYTOCHROMEB5"/>
</dbReference>
<dbReference type="Gene3D" id="3.10.120.10">
    <property type="entry name" value="Cytochrome b5-like heme/steroid binding domain"/>
    <property type="match status" value="1"/>
</dbReference>
<dbReference type="PANTHER" id="PTHR19359">
    <property type="entry name" value="CYTOCHROME B5"/>
    <property type="match status" value="1"/>
</dbReference>
<dbReference type="EMBL" id="KB297980">
    <property type="protein sequence ID" value="ELU09760.1"/>
    <property type="molecule type" value="Genomic_DNA"/>
</dbReference>
<name>R7UU91_CAPTE</name>
<comment type="similarity">
    <text evidence="4">Belongs to the cytochrome b5 family.</text>
</comment>
<dbReference type="FunFam" id="3.10.120.10:FF:000007">
    <property type="entry name" value="Sulfite oxidase, mitochondrial"/>
    <property type="match status" value="1"/>
</dbReference>
<organism evidence="6">
    <name type="scientific">Capitella teleta</name>
    <name type="common">Polychaete worm</name>
    <dbReference type="NCBI Taxonomy" id="283909"/>
    <lineage>
        <taxon>Eukaryota</taxon>
        <taxon>Metazoa</taxon>
        <taxon>Spiralia</taxon>
        <taxon>Lophotrochozoa</taxon>
        <taxon>Annelida</taxon>
        <taxon>Polychaeta</taxon>
        <taxon>Sedentaria</taxon>
        <taxon>Scolecida</taxon>
        <taxon>Capitellidae</taxon>
        <taxon>Capitella</taxon>
    </lineage>
</organism>
<evidence type="ECO:0000259" key="5">
    <source>
        <dbReference type="PROSITE" id="PS50255"/>
    </source>
</evidence>
<sequence length="125" mass="14188">MAINFSFEISWFQQNDSDYSIVPSNEKSLELEVGLKVIRMKEVVTHCDAESCWLVIHDYVYDVTDFLNQHPGGMDIVLEHGGRDATIPFTDVAHSSADVAASLRRYLIGILHKVKHGTKEIERQL</sequence>
<dbReference type="InterPro" id="IPR036400">
    <property type="entry name" value="Cyt_B5-like_heme/steroid_sf"/>
</dbReference>
<dbReference type="GO" id="GO:0046872">
    <property type="term" value="F:metal ion binding"/>
    <property type="evidence" value="ECO:0007669"/>
    <property type="project" value="UniProtKB-KW"/>
</dbReference>
<evidence type="ECO:0000313" key="6">
    <source>
        <dbReference type="EMBL" id="ELU09760.1"/>
    </source>
</evidence>